<dbReference type="Proteomes" id="UP000076872">
    <property type="component" value="Unassembled WGS sequence"/>
</dbReference>
<reference evidence="9 10" key="1">
    <citation type="submission" date="2016-03" db="EMBL/GenBank/DDBJ databases">
        <title>Comparative genomics of 54 Lactobacillus plantarum strains reveals genomic uncoupling from niche constraints.</title>
        <authorList>
            <person name="Martino M.E."/>
        </authorList>
    </citation>
    <scope>NUCLEOTIDE SEQUENCE [LARGE SCALE GENOMIC DNA]</scope>
    <source>
        <strain evidence="7 9">NAB2</strain>
        <strain evidence="6 10">Nizo2260</strain>
    </source>
</reference>
<evidence type="ECO:0000259" key="4">
    <source>
        <dbReference type="PROSITE" id="PS51094"/>
    </source>
</evidence>
<evidence type="ECO:0000256" key="2">
    <source>
        <dbReference type="ARBA" id="ARBA00023015"/>
    </source>
</evidence>
<dbReference type="KEGG" id="lpb:SH83_15175"/>
<dbReference type="Gene3D" id="1.10.10.10">
    <property type="entry name" value="Winged helix-like DNA-binding domain superfamily/Winged helix DNA-binding domain"/>
    <property type="match status" value="1"/>
</dbReference>
<organism evidence="8 11">
    <name type="scientific">Lactiplantibacillus plantarum</name>
    <name type="common">Lactobacillus plantarum</name>
    <dbReference type="NCBI Taxonomy" id="1590"/>
    <lineage>
        <taxon>Bacteria</taxon>
        <taxon>Bacillati</taxon>
        <taxon>Bacillota</taxon>
        <taxon>Bacilli</taxon>
        <taxon>Lactobacillales</taxon>
        <taxon>Lactobacillaceae</taxon>
        <taxon>Lactiplantibacillus</taxon>
    </lineage>
</organism>
<sequence length="621" mass="71678">MDRQSFEILNFFINNDALTLRELQSHFSVSRVTITKNIRAINDYLVGIAKINVNQAKFYLVINNYSAMAKLQTNFLKKDLDFNDPSKRQATILKELLQQITDYVILDDLAESLAVSRGTINKDLKALKQQLDYYQVRIETKTNRGIHLAVEHDYMYAVITRTLVGKYYELEATWDKATDVKLLNLVKKLDHNNDTVTMVKRNIAVINWLRKYNIQINDRINNYHPLLSDVTMACLRNLVTEIIGSSLSTSEWEFISYPLNIRKLPKDDNQLVQVGLVEVEDLMQSVFPILKQKLDVNLDFKRLLMELRYHLLFLINRAIFDVKSEGFISVDMLSKYPVSTELAQLTLSTIATKLNIRIRSQEVGYLTVYFQMELEEYMAAPIIHRVALVEPINTSMKKFISEKLKEMLDDDLQIDVFNSISEWEQSPEKYLLIFSNSFLTDNELINHAPIIRLNSIFNQGTLRERLQISLVDEAVNQGQCRFDVTQFDEQETYVTGVKKLINQEIQHGQLTPDFMQAWLNREQQSSSIFGDGVALPHVIDKSGLNRILVTVGVFEKPVVFDNQKVNVVFLVAIPYKLDATLSKILAQVYDLIRSITANSNIYNNLKNYDENQGLNQLMEAI</sequence>
<dbReference type="PROSITE" id="PS51094">
    <property type="entry name" value="PTS_EIIA_TYPE_2"/>
    <property type="match status" value="1"/>
</dbReference>
<keyword evidence="2" id="KW-0805">Transcription regulation</keyword>
<gene>
    <name evidence="8" type="ORF">LPJSA22_03258</name>
    <name evidence="7" type="ORF">NAB2_2781</name>
    <name evidence="6" type="ORF">Nizo2260_0063</name>
</gene>
<evidence type="ECO:0000313" key="7">
    <source>
        <dbReference type="EMBL" id="KZV02161.1"/>
    </source>
</evidence>
<dbReference type="Proteomes" id="UP000076989">
    <property type="component" value="Unassembled WGS sequence"/>
</dbReference>
<evidence type="ECO:0000313" key="6">
    <source>
        <dbReference type="EMBL" id="KZU08410.1"/>
    </source>
</evidence>
<dbReference type="InterPro" id="IPR016152">
    <property type="entry name" value="PTrfase/Anion_transptr"/>
</dbReference>
<evidence type="ECO:0000313" key="10">
    <source>
        <dbReference type="Proteomes" id="UP000076989"/>
    </source>
</evidence>
<dbReference type="Pfam" id="PF00359">
    <property type="entry name" value="PTS_EIIA_2"/>
    <property type="match status" value="1"/>
</dbReference>
<dbReference type="EMBL" id="LUXO01000033">
    <property type="protein sequence ID" value="KZV02161.1"/>
    <property type="molecule type" value="Genomic_DNA"/>
</dbReference>
<protein>
    <submittedName>
        <fullName evidence="6">Sorbitol operon transcription regulator</fullName>
    </submittedName>
</protein>
<dbReference type="PANTHER" id="PTHR30185">
    <property type="entry name" value="CRYPTIC BETA-GLUCOSIDE BGL OPERON ANTITERMINATOR"/>
    <property type="match status" value="1"/>
</dbReference>
<evidence type="ECO:0000256" key="3">
    <source>
        <dbReference type="ARBA" id="ARBA00023163"/>
    </source>
</evidence>
<evidence type="ECO:0000313" key="9">
    <source>
        <dbReference type="Proteomes" id="UP000076872"/>
    </source>
</evidence>
<dbReference type="SUPFAM" id="SSF63520">
    <property type="entry name" value="PTS-regulatory domain, PRD"/>
    <property type="match status" value="1"/>
</dbReference>
<dbReference type="EMBL" id="MCOL01000001">
    <property type="protein sequence ID" value="ODO63236.1"/>
    <property type="molecule type" value="Genomic_DNA"/>
</dbReference>
<dbReference type="InterPro" id="IPR013196">
    <property type="entry name" value="HTH_11"/>
</dbReference>
<dbReference type="RefSeq" id="WP_003641600.1">
    <property type="nucleotide sequence ID" value="NZ_AP028145.1"/>
</dbReference>
<proteinExistence type="predicted"/>
<evidence type="ECO:0000256" key="1">
    <source>
        <dbReference type="ARBA" id="ARBA00022737"/>
    </source>
</evidence>
<evidence type="ECO:0000313" key="11">
    <source>
        <dbReference type="Proteomes" id="UP000094892"/>
    </source>
</evidence>
<dbReference type="PROSITE" id="PS51372">
    <property type="entry name" value="PRD_2"/>
    <property type="match status" value="1"/>
</dbReference>
<evidence type="ECO:0000313" key="8">
    <source>
        <dbReference type="EMBL" id="ODO63236.1"/>
    </source>
</evidence>
<accession>A0A0G9FFJ3</accession>
<keyword evidence="1" id="KW-0677">Repeat</keyword>
<dbReference type="InterPro" id="IPR050661">
    <property type="entry name" value="BglG_antiterminators"/>
</dbReference>
<dbReference type="Gene3D" id="1.10.1790.10">
    <property type="entry name" value="PRD domain"/>
    <property type="match status" value="1"/>
</dbReference>
<dbReference type="InterPro" id="IPR002178">
    <property type="entry name" value="PTS_EIIA_type-2_dom"/>
</dbReference>
<dbReference type="InterPro" id="IPR036388">
    <property type="entry name" value="WH-like_DNA-bd_sf"/>
</dbReference>
<dbReference type="InterPro" id="IPR036634">
    <property type="entry name" value="PRD_sf"/>
</dbReference>
<name>A0A0G9FFJ3_LACPN</name>
<evidence type="ECO:0000259" key="5">
    <source>
        <dbReference type="PROSITE" id="PS51372"/>
    </source>
</evidence>
<dbReference type="SUPFAM" id="SSF55804">
    <property type="entry name" value="Phoshotransferase/anion transport protein"/>
    <property type="match status" value="1"/>
</dbReference>
<dbReference type="InterPro" id="IPR011608">
    <property type="entry name" value="PRD"/>
</dbReference>
<dbReference type="AlphaFoldDB" id="A0A0G9FFJ3"/>
<dbReference type="PATRIC" id="fig|1590.142.peg.3223"/>
<keyword evidence="3" id="KW-0804">Transcription</keyword>
<dbReference type="PANTHER" id="PTHR30185:SF18">
    <property type="entry name" value="TRANSCRIPTIONAL REGULATOR MTLR"/>
    <property type="match status" value="1"/>
</dbReference>
<dbReference type="Gene3D" id="3.40.930.10">
    <property type="entry name" value="Mannitol-specific EII, Chain A"/>
    <property type="match status" value="1"/>
</dbReference>
<feature type="domain" description="PTS EIIA type-2" evidence="4">
    <location>
        <begin position="473"/>
        <end position="621"/>
    </location>
</feature>
<dbReference type="Pfam" id="PF08279">
    <property type="entry name" value="HTH_11"/>
    <property type="match status" value="1"/>
</dbReference>
<dbReference type="EMBL" id="LUWI01000005">
    <property type="protein sequence ID" value="KZU08410.1"/>
    <property type="molecule type" value="Genomic_DNA"/>
</dbReference>
<dbReference type="Proteomes" id="UP000094892">
    <property type="component" value="Unassembled WGS sequence"/>
</dbReference>
<reference evidence="8 11" key="2">
    <citation type="submission" date="2016-08" db="EMBL/GenBank/DDBJ databases">
        <title>Genome sequencing of Lactobacillus plantarum JSA22, isolated from fermented soybean paste.</title>
        <authorList>
            <person name="Choi H.S."/>
        </authorList>
    </citation>
    <scope>NUCLEOTIDE SEQUENCE [LARGE SCALE GENOMIC DNA]</scope>
    <source>
        <strain evidence="8 11">JSA22</strain>
    </source>
</reference>
<dbReference type="GO" id="GO:0006355">
    <property type="term" value="P:regulation of DNA-templated transcription"/>
    <property type="evidence" value="ECO:0007669"/>
    <property type="project" value="InterPro"/>
</dbReference>
<comment type="caution">
    <text evidence="8">The sequence shown here is derived from an EMBL/GenBank/DDBJ whole genome shotgun (WGS) entry which is preliminary data.</text>
</comment>
<feature type="domain" description="PRD" evidence="5">
    <location>
        <begin position="274"/>
        <end position="380"/>
    </location>
</feature>
<dbReference type="Pfam" id="PF00874">
    <property type="entry name" value="PRD"/>
    <property type="match status" value="1"/>
</dbReference>